<evidence type="ECO:0000313" key="1">
    <source>
        <dbReference type="EMBL" id="KAL0906038.1"/>
    </source>
</evidence>
<keyword evidence="2" id="KW-1185">Reference proteome</keyword>
<name>A0ABD0U216_DENTH</name>
<dbReference type="AlphaFoldDB" id="A0ABD0U216"/>
<protein>
    <submittedName>
        <fullName evidence="1">Uncharacterized protein</fullName>
    </submittedName>
</protein>
<reference evidence="1 2" key="1">
    <citation type="journal article" date="2024" name="Plant Biotechnol. J.">
        <title>Dendrobium thyrsiflorum genome and its molecular insights into genes involved in important horticultural traits.</title>
        <authorList>
            <person name="Chen B."/>
            <person name="Wang J.Y."/>
            <person name="Zheng P.J."/>
            <person name="Li K.L."/>
            <person name="Liang Y.M."/>
            <person name="Chen X.F."/>
            <person name="Zhang C."/>
            <person name="Zhao X."/>
            <person name="He X."/>
            <person name="Zhang G.Q."/>
            <person name="Liu Z.J."/>
            <person name="Xu Q."/>
        </authorList>
    </citation>
    <scope>NUCLEOTIDE SEQUENCE [LARGE SCALE GENOMIC DNA]</scope>
    <source>
        <strain evidence="1">GZMU011</strain>
    </source>
</reference>
<gene>
    <name evidence="1" type="ORF">M5K25_024499</name>
</gene>
<comment type="caution">
    <text evidence="1">The sequence shown here is derived from an EMBL/GenBank/DDBJ whole genome shotgun (WGS) entry which is preliminary data.</text>
</comment>
<dbReference type="Proteomes" id="UP001552299">
    <property type="component" value="Unassembled WGS sequence"/>
</dbReference>
<dbReference type="EMBL" id="JANQDX010000018">
    <property type="protein sequence ID" value="KAL0906038.1"/>
    <property type="molecule type" value="Genomic_DNA"/>
</dbReference>
<dbReference type="PANTHER" id="PTHR33116:SF86">
    <property type="entry name" value="REVERSE TRANSCRIPTASE DOMAIN-CONTAINING PROTEIN"/>
    <property type="match status" value="1"/>
</dbReference>
<proteinExistence type="predicted"/>
<sequence>MVWMFTEFSVGGHAHAGYDESKEPEDIKDEELKIENIPLKATYICPRIRIRKIQFSSIVGKLLFSVDRNLYVEELIHDTTIQFGLCFKSLMLSINGGMIVNFTVEGDEDALVVELAMGAGNQRKNYLRRVRKKIAKLRKTVEIKALGQVEPEAVEDLSIPASSRLLKGSHFHPLAAAVGEERVTNIIPSSVVLTSIGPIVLLVDVDPVNVSVIDLIDSSVDVPVHVPSVNQISHYRRTSEEMTTHGNSVSLAEFIDHNKAETSFNEPRWINGNDIVHIMLVSGNQRMVDHPLRINSVNNTKFARMSVMGIITYYSSWTGQRINKEKSVVIFGKAVPRRKKKLAALLGFKHVEEFTYLAIKIALRRLVASDFHGIMAHAFDRLNAWGSRFLSIAGRVALLKSSFLALPVFLLAYSLVPKDPLRARIAWGFLQNAASLLNRNLITKYGDDLWNGIVKRGSSAAWKILVEGVVFLKQLIRWKISDGNNENVLMAKDQPEMLSKMSGKTITALSFEKSKSIGVGCENKLMWIRSLNLTPEEKLFWGRLWRNALPY</sequence>
<organism evidence="1 2">
    <name type="scientific">Dendrobium thyrsiflorum</name>
    <name type="common">Pinecone-like raceme dendrobium</name>
    <name type="synonym">Orchid</name>
    <dbReference type="NCBI Taxonomy" id="117978"/>
    <lineage>
        <taxon>Eukaryota</taxon>
        <taxon>Viridiplantae</taxon>
        <taxon>Streptophyta</taxon>
        <taxon>Embryophyta</taxon>
        <taxon>Tracheophyta</taxon>
        <taxon>Spermatophyta</taxon>
        <taxon>Magnoliopsida</taxon>
        <taxon>Liliopsida</taxon>
        <taxon>Asparagales</taxon>
        <taxon>Orchidaceae</taxon>
        <taxon>Epidendroideae</taxon>
        <taxon>Malaxideae</taxon>
        <taxon>Dendrobiinae</taxon>
        <taxon>Dendrobium</taxon>
    </lineage>
</organism>
<evidence type="ECO:0000313" key="2">
    <source>
        <dbReference type="Proteomes" id="UP001552299"/>
    </source>
</evidence>
<dbReference type="PANTHER" id="PTHR33116">
    <property type="entry name" value="REVERSE TRANSCRIPTASE ZINC-BINDING DOMAIN-CONTAINING PROTEIN-RELATED-RELATED"/>
    <property type="match status" value="1"/>
</dbReference>
<accession>A0ABD0U216</accession>